<evidence type="ECO:0000313" key="2">
    <source>
        <dbReference type="Proteomes" id="UP000187151"/>
    </source>
</evidence>
<sequence>MLTESTGRTPQDLAAELAGFKAVDDWPSVWAGPPQSGSAEFDTWCGRYGWEPLTFDRQLRVRTRSGGKWTFYDRVGGLWSPLASLVHYTWQTRAETAAENGAVLDTAAARWPEFLSAAATVLGAPTWTGSWDSVDFPDPPHPSYWSDRDERMLNREPYRFAYWAPEAGVPGLPFITLTQSVTFPTWTADMAGGSAVSLEIRPPAEYAKARR</sequence>
<reference evidence="1 2" key="1">
    <citation type="submission" date="2016-01" db="EMBL/GenBank/DDBJ databases">
        <title>Streptomyces amritsarensis strain MTCC 11845 genome sequencing and assembly.</title>
        <authorList>
            <person name="Sharma D."/>
            <person name="Nair G.R."/>
            <person name="Kaur G."/>
            <person name="Manhas R.K."/>
            <person name="Mayilraj S."/>
        </authorList>
    </citation>
    <scope>NUCLEOTIDE SEQUENCE [LARGE SCALE GENOMIC DNA]</scope>
    <source>
        <strain evidence="1 2">MTCC 11845</strain>
    </source>
</reference>
<accession>A0ABX3G397</accession>
<dbReference type="EMBL" id="MQUR01000028">
    <property type="protein sequence ID" value="OLZ66772.1"/>
    <property type="molecule type" value="Genomic_DNA"/>
</dbReference>
<protein>
    <recommendedName>
        <fullName evidence="3">DUF3298 domain-containing protein</fullName>
    </recommendedName>
</protein>
<evidence type="ECO:0008006" key="3">
    <source>
        <dbReference type="Google" id="ProtNLM"/>
    </source>
</evidence>
<dbReference type="Proteomes" id="UP000187151">
    <property type="component" value="Unassembled WGS sequence"/>
</dbReference>
<name>A0ABX3G397_9ACTN</name>
<organism evidence="1 2">
    <name type="scientific">Streptomyces amritsarensis</name>
    <dbReference type="NCBI Taxonomy" id="681158"/>
    <lineage>
        <taxon>Bacteria</taxon>
        <taxon>Bacillati</taxon>
        <taxon>Actinomycetota</taxon>
        <taxon>Actinomycetes</taxon>
        <taxon>Kitasatosporales</taxon>
        <taxon>Streptomycetaceae</taxon>
        <taxon>Streptomyces</taxon>
    </lineage>
</organism>
<gene>
    <name evidence="1" type="ORF">AVW11_14605</name>
</gene>
<keyword evidence="2" id="KW-1185">Reference proteome</keyword>
<evidence type="ECO:0000313" key="1">
    <source>
        <dbReference type="EMBL" id="OLZ66772.1"/>
    </source>
</evidence>
<dbReference type="RefSeq" id="WP_076044190.1">
    <property type="nucleotide sequence ID" value="NZ_MQUR01000028.1"/>
</dbReference>
<comment type="caution">
    <text evidence="1">The sequence shown here is derived from an EMBL/GenBank/DDBJ whole genome shotgun (WGS) entry which is preliminary data.</text>
</comment>
<proteinExistence type="predicted"/>